<dbReference type="InterPro" id="IPR013783">
    <property type="entry name" value="Ig-like_fold"/>
</dbReference>
<proteinExistence type="predicted"/>
<dbReference type="STRING" id="1072685.IX83_02530"/>
<feature type="compositionally biased region" description="Basic and acidic residues" evidence="7">
    <location>
        <begin position="1"/>
        <end position="12"/>
    </location>
</feature>
<feature type="transmembrane region" description="Helical" evidence="8">
    <location>
        <begin position="356"/>
        <end position="375"/>
    </location>
</feature>
<dbReference type="GO" id="GO:0046872">
    <property type="term" value="F:metal ion binding"/>
    <property type="evidence" value="ECO:0007669"/>
    <property type="project" value="UniProtKB-KW"/>
</dbReference>
<keyword evidence="3" id="KW-0479">Metal-binding</keyword>
<evidence type="ECO:0000256" key="3">
    <source>
        <dbReference type="ARBA" id="ARBA00022723"/>
    </source>
</evidence>
<feature type="transmembrane region" description="Helical" evidence="8">
    <location>
        <begin position="174"/>
        <end position="192"/>
    </location>
</feature>
<dbReference type="PANTHER" id="PTHR30176:SF3">
    <property type="entry name" value="FERREDOXIN-TYPE PROTEIN NAPH"/>
    <property type="match status" value="1"/>
</dbReference>
<dbReference type="InterPro" id="IPR051684">
    <property type="entry name" value="Electron_Trans/Redox"/>
</dbReference>
<feature type="transmembrane region" description="Helical" evidence="8">
    <location>
        <begin position="52"/>
        <end position="71"/>
    </location>
</feature>
<evidence type="ECO:0000256" key="7">
    <source>
        <dbReference type="SAM" id="MobiDB-lite"/>
    </source>
</evidence>
<evidence type="ECO:0000313" key="10">
    <source>
        <dbReference type="EMBL" id="AIL32343.1"/>
    </source>
</evidence>
<feature type="region of interest" description="Disordered" evidence="7">
    <location>
        <begin position="1"/>
        <end position="21"/>
    </location>
</feature>
<dbReference type="InterPro" id="IPR017900">
    <property type="entry name" value="4Fe4S_Fe_S_CS"/>
</dbReference>
<keyword evidence="2" id="KW-0004">4Fe-4S</keyword>
<feature type="transmembrane region" description="Helical" evidence="8">
    <location>
        <begin position="212"/>
        <end position="232"/>
    </location>
</feature>
<dbReference type="PROSITE" id="PS00198">
    <property type="entry name" value="4FE4S_FER_1"/>
    <property type="match status" value="1"/>
</dbReference>
<feature type="domain" description="4Fe-4S ferredoxin-type" evidence="9">
    <location>
        <begin position="272"/>
        <end position="300"/>
    </location>
</feature>
<organism evidence="10 11">
    <name type="scientific">Basilea psittacipulmonis DSM 24701</name>
    <dbReference type="NCBI Taxonomy" id="1072685"/>
    <lineage>
        <taxon>Bacteria</taxon>
        <taxon>Pseudomonadati</taxon>
        <taxon>Pseudomonadota</taxon>
        <taxon>Betaproteobacteria</taxon>
        <taxon>Burkholderiales</taxon>
        <taxon>Alcaligenaceae</taxon>
        <taxon>Basilea</taxon>
    </lineage>
</organism>
<dbReference type="GO" id="GO:0051539">
    <property type="term" value="F:4 iron, 4 sulfur cluster binding"/>
    <property type="evidence" value="ECO:0007669"/>
    <property type="project" value="UniProtKB-KW"/>
</dbReference>
<dbReference type="InterPro" id="IPR017896">
    <property type="entry name" value="4Fe4S_Fe-S-bd"/>
</dbReference>
<sequence length="497" mass="56848">MSEEKKSNHENIPDWEPPPLDPANLSEEEKQEIYDFVRGRIYAKSVKGHFHTWRVIFVYFTQIIFFGLPWLEWNDRQAFLLDLGSRKFYIFGLVLWPQDIFYMALILIISAYGLFLFTALMGRLFCGYACPQTVYTEIFMWIERQIEGDRSARMRLDQSPWNFNKIFRKGLKHACYIIFALAAGFTLVGYFVPIRGLGHELLSGSFSPWEWFWFLFYAFMMWGHAGILREAVCKYMCPYARFQSVMVDSDTMVVTYDRPRGEPRGGRSRKVNPAEAGLGDCIDCKICVNVCPTGIDIRKGLQYMCIGCGACIDGCNEVMDKMGYKRGLIRYTSENAMIKGLSRKQAIKDLFKIRTCVYLALLLILVTGLIVSLATRSTLRLDVYKDRGVLGRLGPNETAENVYRIQIINMTEEPRTFTLSTQSDDVKDSTIQLSQKEGGRSVQVDSFGSVWVPVTVRAPLSDNKQGNHNIYIKAESDEAGKTPLSTEVETVFFVPDL</sequence>
<protein>
    <submittedName>
        <fullName evidence="10">Cytochrome C oxidase</fullName>
    </submittedName>
</protein>
<keyword evidence="8" id="KW-1133">Transmembrane helix</keyword>
<evidence type="ECO:0000313" key="11">
    <source>
        <dbReference type="Proteomes" id="UP000028945"/>
    </source>
</evidence>
<accession>A0A077DGQ0</accession>
<keyword evidence="6" id="KW-0411">Iron-sulfur</keyword>
<evidence type="ECO:0000256" key="5">
    <source>
        <dbReference type="ARBA" id="ARBA00023004"/>
    </source>
</evidence>
<keyword evidence="11" id="KW-1185">Reference proteome</keyword>
<keyword evidence="1" id="KW-0813">Transport</keyword>
<dbReference type="eggNOG" id="COG0348">
    <property type="taxonomic scope" value="Bacteria"/>
</dbReference>
<dbReference type="Pfam" id="PF11614">
    <property type="entry name" value="FixG_C"/>
    <property type="match status" value="1"/>
</dbReference>
<dbReference type="PROSITE" id="PS51379">
    <property type="entry name" value="4FE4S_FER_2"/>
    <property type="match status" value="1"/>
</dbReference>
<name>A0A077DGQ0_9BURK</name>
<dbReference type="InterPro" id="IPR032879">
    <property type="entry name" value="FixG_C"/>
</dbReference>
<keyword evidence="8" id="KW-0472">Membrane</keyword>
<evidence type="ECO:0000256" key="1">
    <source>
        <dbReference type="ARBA" id="ARBA00022448"/>
    </source>
</evidence>
<dbReference type="Pfam" id="PF13746">
    <property type="entry name" value="Fer4_18"/>
    <property type="match status" value="1"/>
</dbReference>
<reference evidence="10 11" key="1">
    <citation type="journal article" date="2014" name="BMC Genomics">
        <title>A genomic perspective on a new bacterial genus and species from the Alcaligenaceae family, Basilea psittacipulmonis.</title>
        <authorList>
            <person name="Whiteson K.L."/>
            <person name="Hernandez D."/>
            <person name="Lazarevic V."/>
            <person name="Gaia N."/>
            <person name="Farinelli L."/>
            <person name="Francois P."/>
            <person name="Pilo P."/>
            <person name="Frey J."/>
            <person name="Schrenzel J."/>
        </authorList>
    </citation>
    <scope>NUCLEOTIDE SEQUENCE [LARGE SCALE GENOMIC DNA]</scope>
    <source>
        <strain evidence="10 11">DSM 24701</strain>
    </source>
</reference>
<gene>
    <name evidence="10" type="ORF">IX83_02530</name>
</gene>
<evidence type="ECO:0000259" key="9">
    <source>
        <dbReference type="PROSITE" id="PS51379"/>
    </source>
</evidence>
<dbReference type="Gene3D" id="2.60.40.10">
    <property type="entry name" value="Immunoglobulins"/>
    <property type="match status" value="1"/>
</dbReference>
<dbReference type="RefSeq" id="WP_038498813.1">
    <property type="nucleotide sequence ID" value="NZ_AFWK01000060.1"/>
</dbReference>
<dbReference type="NCBIfam" id="TIGR02745">
    <property type="entry name" value="ccoG_rdxA_fixG"/>
    <property type="match status" value="1"/>
</dbReference>
<dbReference type="PANTHER" id="PTHR30176">
    <property type="entry name" value="FERREDOXIN-TYPE PROTEIN NAPH"/>
    <property type="match status" value="1"/>
</dbReference>
<feature type="transmembrane region" description="Helical" evidence="8">
    <location>
        <begin position="100"/>
        <end position="120"/>
    </location>
</feature>
<evidence type="ECO:0000256" key="2">
    <source>
        <dbReference type="ARBA" id="ARBA00022485"/>
    </source>
</evidence>
<dbReference type="SUPFAM" id="SSF54862">
    <property type="entry name" value="4Fe-4S ferredoxins"/>
    <property type="match status" value="1"/>
</dbReference>
<evidence type="ECO:0000256" key="4">
    <source>
        <dbReference type="ARBA" id="ARBA00022982"/>
    </source>
</evidence>
<keyword evidence="4" id="KW-0249">Electron transport</keyword>
<dbReference type="Pfam" id="PF12801">
    <property type="entry name" value="Fer4_5"/>
    <property type="match status" value="1"/>
</dbReference>
<dbReference type="GO" id="GO:0005886">
    <property type="term" value="C:plasma membrane"/>
    <property type="evidence" value="ECO:0007669"/>
    <property type="project" value="TreeGrafter"/>
</dbReference>
<dbReference type="Proteomes" id="UP000028945">
    <property type="component" value="Chromosome"/>
</dbReference>
<dbReference type="EMBL" id="CP009238">
    <property type="protein sequence ID" value="AIL32343.1"/>
    <property type="molecule type" value="Genomic_DNA"/>
</dbReference>
<dbReference type="AlphaFoldDB" id="A0A077DGQ0"/>
<dbReference type="OrthoDB" id="9811700at2"/>
<dbReference type="HOGENOM" id="CLU_032118_0_0_4"/>
<evidence type="ECO:0000256" key="6">
    <source>
        <dbReference type="ARBA" id="ARBA00023014"/>
    </source>
</evidence>
<evidence type="ECO:0000256" key="8">
    <source>
        <dbReference type="SAM" id="Phobius"/>
    </source>
</evidence>
<keyword evidence="5" id="KW-0408">Iron</keyword>
<keyword evidence="8" id="KW-0812">Transmembrane</keyword>
<dbReference type="InterPro" id="IPR014116">
    <property type="entry name" value="Cyt_c_oxidase_cbb3_FixG"/>
</dbReference>
<dbReference type="KEGG" id="bpsi:IX83_02530"/>